<name>A0A4C1ZQN7_EUMVA</name>
<gene>
    <name evidence="2" type="ORF">EVAR_71135_1</name>
</gene>
<reference evidence="2 3" key="1">
    <citation type="journal article" date="2019" name="Commun. Biol.">
        <title>The bagworm genome reveals a unique fibroin gene that provides high tensile strength.</title>
        <authorList>
            <person name="Kono N."/>
            <person name="Nakamura H."/>
            <person name="Ohtoshi R."/>
            <person name="Tomita M."/>
            <person name="Numata K."/>
            <person name="Arakawa K."/>
        </authorList>
    </citation>
    <scope>NUCLEOTIDE SEQUENCE [LARGE SCALE GENOMIC DNA]</scope>
</reference>
<proteinExistence type="predicted"/>
<evidence type="ECO:0000313" key="2">
    <source>
        <dbReference type="EMBL" id="GBP89249.1"/>
    </source>
</evidence>
<dbReference type="Proteomes" id="UP000299102">
    <property type="component" value="Unassembled WGS sequence"/>
</dbReference>
<feature type="compositionally biased region" description="Basic and acidic residues" evidence="1">
    <location>
        <begin position="84"/>
        <end position="106"/>
    </location>
</feature>
<accession>A0A4C1ZQN7</accession>
<comment type="caution">
    <text evidence="2">The sequence shown here is derived from an EMBL/GenBank/DDBJ whole genome shotgun (WGS) entry which is preliminary data.</text>
</comment>
<dbReference type="EMBL" id="BGZK01001985">
    <property type="protein sequence ID" value="GBP89249.1"/>
    <property type="molecule type" value="Genomic_DNA"/>
</dbReference>
<organism evidence="2 3">
    <name type="scientific">Eumeta variegata</name>
    <name type="common">Bagworm moth</name>
    <name type="synonym">Eumeta japonica</name>
    <dbReference type="NCBI Taxonomy" id="151549"/>
    <lineage>
        <taxon>Eukaryota</taxon>
        <taxon>Metazoa</taxon>
        <taxon>Ecdysozoa</taxon>
        <taxon>Arthropoda</taxon>
        <taxon>Hexapoda</taxon>
        <taxon>Insecta</taxon>
        <taxon>Pterygota</taxon>
        <taxon>Neoptera</taxon>
        <taxon>Endopterygota</taxon>
        <taxon>Lepidoptera</taxon>
        <taxon>Glossata</taxon>
        <taxon>Ditrysia</taxon>
        <taxon>Tineoidea</taxon>
        <taxon>Psychidae</taxon>
        <taxon>Oiketicinae</taxon>
        <taxon>Eumeta</taxon>
    </lineage>
</organism>
<protein>
    <recommendedName>
        <fullName evidence="4">Mos1 transposase HTH domain-containing protein</fullName>
    </recommendedName>
</protein>
<evidence type="ECO:0000313" key="3">
    <source>
        <dbReference type="Proteomes" id="UP000299102"/>
    </source>
</evidence>
<sequence length="106" mass="12239">MDQITSTFGDETPSKTNAFSEFKRGQFKVKSVDVPKHIVAVRELIMQDRHVTYREIRAYLGLKLMWKLREHDDVGGAQTQQADGQRHVHGDEAPDAQRERPEFDKS</sequence>
<evidence type="ECO:0008006" key="4">
    <source>
        <dbReference type="Google" id="ProtNLM"/>
    </source>
</evidence>
<dbReference type="OrthoDB" id="10017160at2759"/>
<feature type="region of interest" description="Disordered" evidence="1">
    <location>
        <begin position="73"/>
        <end position="106"/>
    </location>
</feature>
<keyword evidence="3" id="KW-1185">Reference proteome</keyword>
<evidence type="ECO:0000256" key="1">
    <source>
        <dbReference type="SAM" id="MobiDB-lite"/>
    </source>
</evidence>
<dbReference type="AlphaFoldDB" id="A0A4C1ZQN7"/>